<dbReference type="EMBL" id="BSYO01000009">
    <property type="protein sequence ID" value="GMH10173.1"/>
    <property type="molecule type" value="Genomic_DNA"/>
</dbReference>
<accession>A0AAD3SF88</accession>
<comment type="subcellular location">
    <subcellularLocation>
        <location evidence="1">Nucleus</location>
    </subcellularLocation>
</comment>
<name>A0AAD3SF88_NEPGR</name>
<dbReference type="InterPro" id="IPR013087">
    <property type="entry name" value="Znf_C2H2_type"/>
</dbReference>
<feature type="compositionally biased region" description="Acidic residues" evidence="9">
    <location>
        <begin position="131"/>
        <end position="140"/>
    </location>
</feature>
<dbReference type="PROSITE" id="PS00028">
    <property type="entry name" value="ZINC_FINGER_C2H2_1"/>
    <property type="match status" value="1"/>
</dbReference>
<evidence type="ECO:0000256" key="3">
    <source>
        <dbReference type="ARBA" id="ARBA00022771"/>
    </source>
</evidence>
<dbReference type="SUPFAM" id="SSF57667">
    <property type="entry name" value="beta-beta-alpha zinc fingers"/>
    <property type="match status" value="1"/>
</dbReference>
<dbReference type="GO" id="GO:0008270">
    <property type="term" value="F:zinc ion binding"/>
    <property type="evidence" value="ECO:0007669"/>
    <property type="project" value="UniProtKB-KW"/>
</dbReference>
<organism evidence="11 12">
    <name type="scientific">Nepenthes gracilis</name>
    <name type="common">Slender pitcher plant</name>
    <dbReference type="NCBI Taxonomy" id="150966"/>
    <lineage>
        <taxon>Eukaryota</taxon>
        <taxon>Viridiplantae</taxon>
        <taxon>Streptophyta</taxon>
        <taxon>Embryophyta</taxon>
        <taxon>Tracheophyta</taxon>
        <taxon>Spermatophyta</taxon>
        <taxon>Magnoliopsida</taxon>
        <taxon>eudicotyledons</taxon>
        <taxon>Gunneridae</taxon>
        <taxon>Pentapetalae</taxon>
        <taxon>Caryophyllales</taxon>
        <taxon>Nepenthaceae</taxon>
        <taxon>Nepenthes</taxon>
    </lineage>
</organism>
<dbReference type="Gene3D" id="3.30.160.60">
    <property type="entry name" value="Classic Zinc Finger"/>
    <property type="match status" value="1"/>
</dbReference>
<keyword evidence="2" id="KW-0479">Metal-binding</keyword>
<feature type="domain" description="C2H2-type" evidence="10">
    <location>
        <begin position="44"/>
        <end position="71"/>
    </location>
</feature>
<evidence type="ECO:0000313" key="12">
    <source>
        <dbReference type="Proteomes" id="UP001279734"/>
    </source>
</evidence>
<evidence type="ECO:0000256" key="5">
    <source>
        <dbReference type="ARBA" id="ARBA00023015"/>
    </source>
</evidence>
<dbReference type="Proteomes" id="UP001279734">
    <property type="component" value="Unassembled WGS sequence"/>
</dbReference>
<evidence type="ECO:0000256" key="2">
    <source>
        <dbReference type="ARBA" id="ARBA00022723"/>
    </source>
</evidence>
<keyword evidence="6" id="KW-0804">Transcription</keyword>
<reference evidence="11" key="1">
    <citation type="submission" date="2023-05" db="EMBL/GenBank/DDBJ databases">
        <title>Nepenthes gracilis genome sequencing.</title>
        <authorList>
            <person name="Fukushima K."/>
        </authorList>
    </citation>
    <scope>NUCLEOTIDE SEQUENCE</scope>
    <source>
        <strain evidence="11">SING2019-196</strain>
    </source>
</reference>
<dbReference type="AlphaFoldDB" id="A0AAD3SF88"/>
<evidence type="ECO:0000256" key="6">
    <source>
        <dbReference type="ARBA" id="ARBA00023163"/>
    </source>
</evidence>
<feature type="region of interest" description="Disordered" evidence="9">
    <location>
        <begin position="1"/>
        <end position="36"/>
    </location>
</feature>
<evidence type="ECO:0000259" key="10">
    <source>
        <dbReference type="PROSITE" id="PS50157"/>
    </source>
</evidence>
<sequence>METRNRTQGVGKSGEISERIWSSSSSNQDHDQLRASSTRPACSYTCYFCKKGFSNAQALGGHMNIHRRDRAKLRQSSSNEEKMLQSLDMEGGDNLEHQPTEDDSKRSESSEDDKIQTLKTPLIDHDHSATEEGDEDDMGEEIPQRQLQFFDDKPLLASLDDGKEGVSHVGGDDQSFELDLELRLGPAPR</sequence>
<evidence type="ECO:0000256" key="7">
    <source>
        <dbReference type="ARBA" id="ARBA00023242"/>
    </source>
</evidence>
<evidence type="ECO:0000256" key="1">
    <source>
        <dbReference type="ARBA" id="ARBA00004123"/>
    </source>
</evidence>
<dbReference type="GO" id="GO:0005634">
    <property type="term" value="C:nucleus"/>
    <property type="evidence" value="ECO:0007669"/>
    <property type="project" value="UniProtKB-SubCell"/>
</dbReference>
<keyword evidence="4" id="KW-0862">Zinc</keyword>
<dbReference type="PANTHER" id="PTHR45801">
    <property type="entry name" value="OS07G0101800 PROTEIN"/>
    <property type="match status" value="1"/>
</dbReference>
<dbReference type="PANTHER" id="PTHR45801:SF111">
    <property type="entry name" value="C2H2 AND C2HC ZINC FINGERS SUPERFAMILY PROTEIN"/>
    <property type="match status" value="1"/>
</dbReference>
<proteinExistence type="predicted"/>
<keyword evidence="3 8" id="KW-0863">Zinc-finger</keyword>
<dbReference type="PROSITE" id="PS50157">
    <property type="entry name" value="ZINC_FINGER_C2H2_2"/>
    <property type="match status" value="1"/>
</dbReference>
<feature type="compositionally biased region" description="Basic and acidic residues" evidence="9">
    <location>
        <begin position="150"/>
        <end position="166"/>
    </location>
</feature>
<dbReference type="InterPro" id="IPR036236">
    <property type="entry name" value="Znf_C2H2_sf"/>
</dbReference>
<keyword evidence="7" id="KW-0539">Nucleus</keyword>
<evidence type="ECO:0000256" key="4">
    <source>
        <dbReference type="ARBA" id="ARBA00022833"/>
    </source>
</evidence>
<comment type="caution">
    <text evidence="11">The sequence shown here is derived from an EMBL/GenBank/DDBJ whole genome shotgun (WGS) entry which is preliminary data.</text>
</comment>
<gene>
    <name evidence="11" type="ORF">Nepgr_012014</name>
</gene>
<dbReference type="InterPro" id="IPR052426">
    <property type="entry name" value="Plant_dev_regulator"/>
</dbReference>
<evidence type="ECO:0000313" key="11">
    <source>
        <dbReference type="EMBL" id="GMH10173.1"/>
    </source>
</evidence>
<feature type="compositionally biased region" description="Basic residues" evidence="9">
    <location>
        <begin position="64"/>
        <end position="73"/>
    </location>
</feature>
<feature type="region of interest" description="Disordered" evidence="9">
    <location>
        <begin position="59"/>
        <end position="174"/>
    </location>
</feature>
<evidence type="ECO:0000256" key="8">
    <source>
        <dbReference type="PROSITE-ProRule" id="PRU00042"/>
    </source>
</evidence>
<keyword evidence="5" id="KW-0805">Transcription regulation</keyword>
<evidence type="ECO:0000256" key="9">
    <source>
        <dbReference type="SAM" id="MobiDB-lite"/>
    </source>
</evidence>
<feature type="compositionally biased region" description="Basic and acidic residues" evidence="9">
    <location>
        <begin position="94"/>
        <end position="130"/>
    </location>
</feature>
<keyword evidence="12" id="KW-1185">Reference proteome</keyword>
<protein>
    <recommendedName>
        <fullName evidence="10">C2H2-type domain-containing protein</fullName>
    </recommendedName>
</protein>
<feature type="compositionally biased region" description="Polar residues" evidence="9">
    <location>
        <begin position="1"/>
        <end position="10"/>
    </location>
</feature>